<comment type="caution">
    <text evidence="7">The sequence shown here is derived from an EMBL/GenBank/DDBJ whole genome shotgun (WGS) entry which is preliminary data.</text>
</comment>
<feature type="compositionally biased region" description="Basic and acidic residues" evidence="5">
    <location>
        <begin position="563"/>
        <end position="579"/>
    </location>
</feature>
<feature type="compositionally biased region" description="Low complexity" evidence="5">
    <location>
        <begin position="371"/>
        <end position="384"/>
    </location>
</feature>
<keyword evidence="4" id="KW-0206">Cytoskeleton</keyword>
<feature type="region of interest" description="Disordered" evidence="5">
    <location>
        <begin position="209"/>
        <end position="234"/>
    </location>
</feature>
<feature type="compositionally biased region" description="Polar residues" evidence="5">
    <location>
        <begin position="400"/>
        <end position="414"/>
    </location>
</feature>
<dbReference type="AlphaFoldDB" id="A0A4Q1BAP4"/>
<feature type="region of interest" description="Disordered" evidence="5">
    <location>
        <begin position="460"/>
        <end position="514"/>
    </location>
</feature>
<feature type="region of interest" description="Disordered" evidence="5">
    <location>
        <begin position="128"/>
        <end position="164"/>
    </location>
</feature>
<protein>
    <recommendedName>
        <fullName evidence="6">TPX2 C-terminal domain-containing protein</fullName>
    </recommendedName>
</protein>
<evidence type="ECO:0000313" key="7">
    <source>
        <dbReference type="EMBL" id="RXK34716.1"/>
    </source>
</evidence>
<feature type="domain" description="TPX2 C-terminal" evidence="6">
    <location>
        <begin position="592"/>
        <end position="652"/>
    </location>
</feature>
<accession>A0A4Q1BAP4</accession>
<evidence type="ECO:0000313" key="8">
    <source>
        <dbReference type="Proteomes" id="UP000289152"/>
    </source>
</evidence>
<feature type="compositionally biased region" description="Polar residues" evidence="5">
    <location>
        <begin position="496"/>
        <end position="514"/>
    </location>
</feature>
<dbReference type="InParanoid" id="A0A4Q1BAP4"/>
<dbReference type="Pfam" id="PF06886">
    <property type="entry name" value="TPX2"/>
    <property type="match status" value="1"/>
</dbReference>
<comment type="subcellular location">
    <subcellularLocation>
        <location evidence="1">Cytoplasm</location>
        <location evidence="1">Cytoskeleton</location>
    </subcellularLocation>
</comment>
<dbReference type="EMBL" id="SDIL01000207">
    <property type="protein sequence ID" value="RXK34716.1"/>
    <property type="molecule type" value="Genomic_DNA"/>
</dbReference>
<evidence type="ECO:0000259" key="6">
    <source>
        <dbReference type="Pfam" id="PF06886"/>
    </source>
</evidence>
<name>A0A4Q1BAP4_TREME</name>
<dbReference type="VEuPathDB" id="FungiDB:TREMEDRAFT_59923"/>
<evidence type="ECO:0000256" key="5">
    <source>
        <dbReference type="SAM" id="MobiDB-lite"/>
    </source>
</evidence>
<evidence type="ECO:0000256" key="4">
    <source>
        <dbReference type="ARBA" id="ARBA00023212"/>
    </source>
</evidence>
<evidence type="ECO:0000256" key="3">
    <source>
        <dbReference type="ARBA" id="ARBA00022490"/>
    </source>
</evidence>
<dbReference type="OrthoDB" id="2575493at2759"/>
<evidence type="ECO:0000256" key="1">
    <source>
        <dbReference type="ARBA" id="ARBA00004245"/>
    </source>
</evidence>
<dbReference type="InterPro" id="IPR027329">
    <property type="entry name" value="TPX2_C"/>
</dbReference>
<feature type="compositionally biased region" description="Polar residues" evidence="5">
    <location>
        <begin position="467"/>
        <end position="486"/>
    </location>
</feature>
<comment type="similarity">
    <text evidence="2">Belongs to the TPX2 family.</text>
</comment>
<feature type="compositionally biased region" description="Basic and acidic residues" evidence="5">
    <location>
        <begin position="335"/>
        <end position="350"/>
    </location>
</feature>
<gene>
    <name evidence="7" type="ORF">M231_08025</name>
</gene>
<feature type="region of interest" description="Disordered" evidence="5">
    <location>
        <begin position="364"/>
        <end position="442"/>
    </location>
</feature>
<dbReference type="STRING" id="5217.A0A4Q1BAP4"/>
<feature type="compositionally biased region" description="Basic and acidic residues" evidence="5">
    <location>
        <begin position="149"/>
        <end position="159"/>
    </location>
</feature>
<feature type="compositionally biased region" description="Basic and acidic residues" evidence="5">
    <location>
        <begin position="594"/>
        <end position="611"/>
    </location>
</feature>
<feature type="compositionally biased region" description="Polar residues" evidence="5">
    <location>
        <begin position="137"/>
        <end position="146"/>
    </location>
</feature>
<evidence type="ECO:0000256" key="2">
    <source>
        <dbReference type="ARBA" id="ARBA00005885"/>
    </source>
</evidence>
<keyword evidence="3" id="KW-0963">Cytoplasm</keyword>
<proteinExistence type="inferred from homology"/>
<feature type="compositionally biased region" description="Low complexity" evidence="5">
    <location>
        <begin position="209"/>
        <end position="222"/>
    </location>
</feature>
<feature type="region of interest" description="Disordered" evidence="5">
    <location>
        <begin position="557"/>
        <end position="611"/>
    </location>
</feature>
<organism evidence="7 8">
    <name type="scientific">Tremella mesenterica</name>
    <name type="common">Jelly fungus</name>
    <dbReference type="NCBI Taxonomy" id="5217"/>
    <lineage>
        <taxon>Eukaryota</taxon>
        <taxon>Fungi</taxon>
        <taxon>Dikarya</taxon>
        <taxon>Basidiomycota</taxon>
        <taxon>Agaricomycotina</taxon>
        <taxon>Tremellomycetes</taxon>
        <taxon>Tremellales</taxon>
        <taxon>Tremellaceae</taxon>
        <taxon>Tremella</taxon>
    </lineage>
</organism>
<dbReference type="Proteomes" id="UP000289152">
    <property type="component" value="Unassembled WGS sequence"/>
</dbReference>
<sequence>MIPLTPFLPRDLKQDQSFLLSTQPIFDVDESLWDEESSRVTIPELAVQQHAPIASLQLQEGIPSRNTAGDSRKTIDKIFLGGQRYEKGELVEKVENGRQKFGSIKEMEVEWMENDWMEEVLITRGVKDPRHPIDLQPESSRSTTKSHFTKRDLTPEKGDRKRPRYTYLHTKNIGDDLYTRKLIDIDRNSSPSLPSLPVPIRSNSFISRISSNESSSSRRSPILPNTTLDGKDKQEYRISRYSEIPILAYSETGNKGLDRNGREDSGERKNIDDWRYGIMEDVLQEDCDNLDSSSDYSGSSALARFMARRKSPLEPLPSRQTSDPSASKIVSMPKRIRESLEEKKENRRTSMTDIVTGFISSLLGNRSETRPSSPSIPLISDLTSDPTPSRLTDPGVDTFNKPSSLGEQVQQAVSVSKRDEQETSSIASTGTRKPLSNPIRPSTILPGFKVPYIPPLTRPSGAARPTVASQAKTSFSVSSTQHNSKPPSRVGPIVRNNRNPLQSVHTNTNKPPTSSAFTQAALARLPRPQMTMTKPSIKENERASRLEEKKKMFESLSKTLNPKSERVSTLKSDKREMKKTIPVSGKTPGKASRIRAEERARYDEEMKRRRDMREKELEEMERLKGEIENEEWRMRRKETVIWARPVPEMYKKS</sequence>
<reference evidence="7 8" key="1">
    <citation type="submission" date="2016-06" db="EMBL/GenBank/DDBJ databases">
        <title>Evolution of pathogenesis and genome organization in the Tremellales.</title>
        <authorList>
            <person name="Cuomo C."/>
            <person name="Litvintseva A."/>
            <person name="Heitman J."/>
            <person name="Chen Y."/>
            <person name="Sun S."/>
            <person name="Springer D."/>
            <person name="Dromer F."/>
            <person name="Young S."/>
            <person name="Zeng Q."/>
            <person name="Chapman S."/>
            <person name="Gujja S."/>
            <person name="Saif S."/>
            <person name="Birren B."/>
        </authorList>
    </citation>
    <scope>NUCLEOTIDE SEQUENCE [LARGE SCALE GENOMIC DNA]</scope>
    <source>
        <strain evidence="7 8">ATCC 28783</strain>
    </source>
</reference>
<dbReference type="GO" id="GO:0005856">
    <property type="term" value="C:cytoskeleton"/>
    <property type="evidence" value="ECO:0007669"/>
    <property type="project" value="UniProtKB-SubCell"/>
</dbReference>
<keyword evidence="8" id="KW-1185">Reference proteome</keyword>
<feature type="region of interest" description="Disordered" evidence="5">
    <location>
        <begin position="311"/>
        <end position="352"/>
    </location>
</feature>